<dbReference type="OrthoDB" id="9938057at2"/>
<evidence type="ECO:0000256" key="1">
    <source>
        <dbReference type="SAM" id="SignalP"/>
    </source>
</evidence>
<gene>
    <name evidence="2" type="ORF">DYU11_21775</name>
</gene>
<accession>A0A418M4C5</accession>
<evidence type="ECO:0000313" key="3">
    <source>
        <dbReference type="Proteomes" id="UP000283523"/>
    </source>
</evidence>
<protein>
    <recommendedName>
        <fullName evidence="4">PsbP C-terminal domain-containing protein</fullName>
    </recommendedName>
</protein>
<proteinExistence type="predicted"/>
<evidence type="ECO:0000313" key="2">
    <source>
        <dbReference type="EMBL" id="RIV20667.1"/>
    </source>
</evidence>
<dbReference type="RefSeq" id="WP_119669836.1">
    <property type="nucleotide sequence ID" value="NZ_QXED01000006.1"/>
</dbReference>
<keyword evidence="3" id="KW-1185">Reference proteome</keyword>
<sequence length="188" mass="20490">MNKLVLLAIGLGLILSTRHAQAQSAGNKTVANDLFRYQITLPTGWVSQPLDMYDVLPNTESLRKGFSASSTSAAASAVNGLQLYKEADPNWQLFVFAHKKPTLSKEQFVDNANAASKLMGATPAIQEAQLGSLPGYEVTTTAGGMTFVTRYAYRNGIRYGISATYRTDQFEQLRPAYEQVAASFRLGN</sequence>
<name>A0A418M4C5_9BACT</name>
<organism evidence="2 3">
    <name type="scientific">Fibrisoma montanum</name>
    <dbReference type="NCBI Taxonomy" id="2305895"/>
    <lineage>
        <taxon>Bacteria</taxon>
        <taxon>Pseudomonadati</taxon>
        <taxon>Bacteroidota</taxon>
        <taxon>Cytophagia</taxon>
        <taxon>Cytophagales</taxon>
        <taxon>Spirosomataceae</taxon>
        <taxon>Fibrisoma</taxon>
    </lineage>
</organism>
<feature type="signal peptide" evidence="1">
    <location>
        <begin position="1"/>
        <end position="22"/>
    </location>
</feature>
<comment type="caution">
    <text evidence="2">The sequence shown here is derived from an EMBL/GenBank/DDBJ whole genome shotgun (WGS) entry which is preliminary data.</text>
</comment>
<dbReference type="EMBL" id="QXED01000006">
    <property type="protein sequence ID" value="RIV20667.1"/>
    <property type="molecule type" value="Genomic_DNA"/>
</dbReference>
<reference evidence="2 3" key="1">
    <citation type="submission" date="2018-08" db="EMBL/GenBank/DDBJ databases">
        <title>Fibrisoma montanum sp. nov., isolated from Danxia mountain soil.</title>
        <authorList>
            <person name="Huang Y."/>
        </authorList>
    </citation>
    <scope>NUCLEOTIDE SEQUENCE [LARGE SCALE GENOMIC DNA]</scope>
    <source>
        <strain evidence="2 3">HYT19</strain>
    </source>
</reference>
<feature type="chain" id="PRO_5018981537" description="PsbP C-terminal domain-containing protein" evidence="1">
    <location>
        <begin position="23"/>
        <end position="188"/>
    </location>
</feature>
<dbReference type="Proteomes" id="UP000283523">
    <property type="component" value="Unassembled WGS sequence"/>
</dbReference>
<evidence type="ECO:0008006" key="4">
    <source>
        <dbReference type="Google" id="ProtNLM"/>
    </source>
</evidence>
<keyword evidence="1" id="KW-0732">Signal</keyword>
<dbReference type="AlphaFoldDB" id="A0A418M4C5"/>